<dbReference type="Proteomes" id="UP000633619">
    <property type="component" value="Unassembled WGS sequence"/>
</dbReference>
<reference evidence="3 4" key="1">
    <citation type="submission" date="2020-12" db="EMBL/GenBank/DDBJ databases">
        <title>WGS of Thermoactinomyces spp.</title>
        <authorList>
            <person name="Cheng K."/>
        </authorList>
    </citation>
    <scope>NUCLEOTIDE SEQUENCE [LARGE SCALE GENOMIC DNA]</scope>
    <source>
        <strain evidence="4">CICC 10671\DSM 43846</strain>
    </source>
</reference>
<gene>
    <name evidence="3" type="ORF">I8U20_01080</name>
</gene>
<comment type="caution">
    <text evidence="3">The sequence shown here is derived from an EMBL/GenBank/DDBJ whole genome shotgun (WGS) entry which is preliminary data.</text>
</comment>
<dbReference type="PANTHER" id="PTHR40066:SF1">
    <property type="entry name" value="UPF0473 PROTEIN CBO2561_CLC_2432"/>
    <property type="match status" value="1"/>
</dbReference>
<dbReference type="EMBL" id="JAECVW010000001">
    <property type="protein sequence ID" value="MBH8593918.1"/>
    <property type="molecule type" value="Genomic_DNA"/>
</dbReference>
<organism evidence="3 4">
    <name type="scientific">Thermoactinomyces intermedius</name>
    <dbReference type="NCBI Taxonomy" id="2024"/>
    <lineage>
        <taxon>Bacteria</taxon>
        <taxon>Bacillati</taxon>
        <taxon>Bacillota</taxon>
        <taxon>Bacilli</taxon>
        <taxon>Bacillales</taxon>
        <taxon>Thermoactinomycetaceae</taxon>
        <taxon>Thermoactinomyces</taxon>
    </lineage>
</organism>
<dbReference type="PANTHER" id="PTHR40066">
    <property type="entry name" value="UPF0473 PROTEIN CBO2561/CLC_2432"/>
    <property type="match status" value="1"/>
</dbReference>
<proteinExistence type="inferred from homology"/>
<keyword evidence="4" id="KW-1185">Reference proteome</keyword>
<protein>
    <recommendedName>
        <fullName evidence="2">UPF0473 protein I8U20_01080</fullName>
    </recommendedName>
</protein>
<sequence>MAHQHEPEYLIIPTEDGKEEKFEILYTFDHDETGKSYMFVTPVDGEQGGEPEEQEPYQEVMAFRYTEEDGNLNLEMIEEENEEEWDMVEEVFNTLVSEWEEESEENEQ</sequence>
<evidence type="ECO:0000256" key="2">
    <source>
        <dbReference type="HAMAP-Rule" id="MF_01448"/>
    </source>
</evidence>
<evidence type="ECO:0000313" key="4">
    <source>
        <dbReference type="Proteomes" id="UP000633619"/>
    </source>
</evidence>
<evidence type="ECO:0000313" key="3">
    <source>
        <dbReference type="EMBL" id="MBH8593918.1"/>
    </source>
</evidence>
<name>A0A8I1A3N4_THEIN</name>
<dbReference type="AlphaFoldDB" id="A0A8I1A3N4"/>
<dbReference type="Pfam" id="PF06949">
    <property type="entry name" value="DUF1292"/>
    <property type="match status" value="1"/>
</dbReference>
<dbReference type="InterPro" id="IPR009711">
    <property type="entry name" value="UPF0473"/>
</dbReference>
<accession>A0A8I1A3N4</accession>
<dbReference type="HAMAP" id="MF_01448">
    <property type="entry name" value="UPF0473"/>
    <property type="match status" value="1"/>
</dbReference>
<evidence type="ECO:0000256" key="1">
    <source>
        <dbReference type="ARBA" id="ARBA00008439"/>
    </source>
</evidence>
<comment type="similarity">
    <text evidence="1 2">Belongs to the UPF0473 family.</text>
</comment>
<dbReference type="RefSeq" id="WP_181731026.1">
    <property type="nucleotide sequence ID" value="NZ_JACEIR010000001.1"/>
</dbReference>